<feature type="compositionally biased region" description="Polar residues" evidence="1">
    <location>
        <begin position="1"/>
        <end position="55"/>
    </location>
</feature>
<evidence type="ECO:0000313" key="3">
    <source>
        <dbReference type="Proteomes" id="UP000008782"/>
    </source>
</evidence>
<feature type="compositionally biased region" description="Low complexity" evidence="1">
    <location>
        <begin position="132"/>
        <end position="146"/>
    </location>
</feature>
<feature type="compositionally biased region" description="Polar residues" evidence="1">
    <location>
        <begin position="67"/>
        <end position="102"/>
    </location>
</feature>
<feature type="compositionally biased region" description="Low complexity" evidence="1">
    <location>
        <begin position="163"/>
        <end position="173"/>
    </location>
</feature>
<feature type="compositionally biased region" description="Polar residues" evidence="1">
    <location>
        <begin position="207"/>
        <end position="216"/>
    </location>
</feature>
<gene>
    <name evidence="2" type="ORF">GLRG_04606</name>
</gene>
<sequence length="318" mass="33838">MSYESRNTQPGTDGPNSGPSVFRQHNQQDPTGLLNTKDSGNGRIATSNSRYSQQKLLFLQQPHHQRSSPVNTITPSVASSQTHQTHSGDVQGQNAILSQAQVHTDDFQAAPQTAASLRPQSQTQTRGLAADGGSIAGSNSRSASSGTQVATKRVISPEPPVPASAASPLAVNVHLANQDTPDDIYDSTPRLPLGPPPPPVQPIAATATGQSMVSDSSADEAPRNATHANGGANGAPSTTLARDKSTRAELEDTEDERKRTIRHEAQEDKTLVDPYEEVQSGGVKYRKEEDPEVPQMSATSYPGQEWNPYGAGGYEDWD</sequence>
<proteinExistence type="predicted"/>
<evidence type="ECO:0000256" key="1">
    <source>
        <dbReference type="SAM" id="MobiDB-lite"/>
    </source>
</evidence>
<dbReference type="GeneID" id="24409971"/>
<protein>
    <submittedName>
        <fullName evidence="2">Uncharacterized protein</fullName>
    </submittedName>
</protein>
<dbReference type="AlphaFoldDB" id="E3QF24"/>
<dbReference type="VEuPathDB" id="FungiDB:GLRG_04606"/>
<organism evidence="3">
    <name type="scientific">Colletotrichum graminicola (strain M1.001 / M2 / FGSC 10212)</name>
    <name type="common">Maize anthracnose fungus</name>
    <name type="synonym">Glomerella graminicola</name>
    <dbReference type="NCBI Taxonomy" id="645133"/>
    <lineage>
        <taxon>Eukaryota</taxon>
        <taxon>Fungi</taxon>
        <taxon>Dikarya</taxon>
        <taxon>Ascomycota</taxon>
        <taxon>Pezizomycotina</taxon>
        <taxon>Sordariomycetes</taxon>
        <taxon>Hypocreomycetidae</taxon>
        <taxon>Glomerellales</taxon>
        <taxon>Glomerellaceae</taxon>
        <taxon>Colletotrichum</taxon>
        <taxon>Colletotrichum graminicola species complex</taxon>
    </lineage>
</organism>
<feature type="compositionally biased region" description="Basic and acidic residues" evidence="1">
    <location>
        <begin position="241"/>
        <end position="271"/>
    </location>
</feature>
<feature type="region of interest" description="Disordered" evidence="1">
    <location>
        <begin position="1"/>
        <end position="318"/>
    </location>
</feature>
<dbReference type="HOGENOM" id="CLU_886190_0_0_1"/>
<dbReference type="RefSeq" id="XP_008093482.1">
    <property type="nucleotide sequence ID" value="XM_008095291.1"/>
</dbReference>
<keyword evidence="3" id="KW-1185">Reference proteome</keyword>
<dbReference type="Proteomes" id="UP000008782">
    <property type="component" value="Unassembled WGS sequence"/>
</dbReference>
<name>E3QF24_COLGM</name>
<dbReference type="EMBL" id="GG697345">
    <property type="protein sequence ID" value="EFQ29462.1"/>
    <property type="molecule type" value="Genomic_DNA"/>
</dbReference>
<feature type="compositionally biased region" description="Pro residues" evidence="1">
    <location>
        <begin position="192"/>
        <end position="201"/>
    </location>
</feature>
<evidence type="ECO:0000313" key="2">
    <source>
        <dbReference type="EMBL" id="EFQ29462.1"/>
    </source>
</evidence>
<dbReference type="eggNOG" id="ENOG502SHV0">
    <property type="taxonomic scope" value="Eukaryota"/>
</dbReference>
<accession>E3QF24</accession>
<feature type="compositionally biased region" description="Polar residues" evidence="1">
    <location>
        <begin position="110"/>
        <end position="126"/>
    </location>
</feature>
<dbReference type="STRING" id="645133.E3QF24"/>
<reference evidence="3" key="1">
    <citation type="journal article" date="2012" name="Nat. Genet.">
        <title>Lifestyle transitions in plant pathogenic Colletotrichum fungi deciphered by genome and transcriptome analyses.</title>
        <authorList>
            <person name="O'Connell R.J."/>
            <person name="Thon M.R."/>
            <person name="Hacquard S."/>
            <person name="Amyotte S.G."/>
            <person name="Kleemann J."/>
            <person name="Torres M.F."/>
            <person name="Damm U."/>
            <person name="Buiate E.A."/>
            <person name="Epstein L."/>
            <person name="Alkan N."/>
            <person name="Altmueller J."/>
            <person name="Alvarado-Balderrama L."/>
            <person name="Bauser C.A."/>
            <person name="Becker C."/>
            <person name="Birren B.W."/>
            <person name="Chen Z."/>
            <person name="Choi J."/>
            <person name="Crouch J.A."/>
            <person name="Duvick J.P."/>
            <person name="Farman M.A."/>
            <person name="Gan P."/>
            <person name="Heiman D."/>
            <person name="Henrissat B."/>
            <person name="Howard R.J."/>
            <person name="Kabbage M."/>
            <person name="Koch C."/>
            <person name="Kracher B."/>
            <person name="Kubo Y."/>
            <person name="Law A.D."/>
            <person name="Lebrun M.-H."/>
            <person name="Lee Y.-H."/>
            <person name="Miyara I."/>
            <person name="Moore N."/>
            <person name="Neumann U."/>
            <person name="Nordstroem K."/>
            <person name="Panaccione D.G."/>
            <person name="Panstruga R."/>
            <person name="Place M."/>
            <person name="Proctor R.H."/>
            <person name="Prusky D."/>
            <person name="Rech G."/>
            <person name="Reinhardt R."/>
            <person name="Rollins J.A."/>
            <person name="Rounsley S."/>
            <person name="Schardl C.L."/>
            <person name="Schwartz D.C."/>
            <person name="Shenoy N."/>
            <person name="Shirasu K."/>
            <person name="Sikhakolli U.R."/>
            <person name="Stueber K."/>
            <person name="Sukno S.A."/>
            <person name="Sweigard J.A."/>
            <person name="Takano Y."/>
            <person name="Takahara H."/>
            <person name="Trail F."/>
            <person name="van der Does H.C."/>
            <person name="Voll L.M."/>
            <person name="Will I."/>
            <person name="Young S."/>
            <person name="Zeng Q."/>
            <person name="Zhang J."/>
            <person name="Zhou S."/>
            <person name="Dickman M.B."/>
            <person name="Schulze-Lefert P."/>
            <person name="Ver Loren van Themaat E."/>
            <person name="Ma L.-J."/>
            <person name="Vaillancourt L.J."/>
        </authorList>
    </citation>
    <scope>NUCLEOTIDE SEQUENCE [LARGE SCALE GENOMIC DNA]</scope>
    <source>
        <strain evidence="3">M1.001 / M2 / FGSC 10212</strain>
    </source>
</reference>
<dbReference type="OrthoDB" id="5151921at2759"/>